<dbReference type="EMBL" id="JAJSOF020000043">
    <property type="protein sequence ID" value="KAJ4425396.1"/>
    <property type="molecule type" value="Genomic_DNA"/>
</dbReference>
<dbReference type="Pfam" id="PF13894">
    <property type="entry name" value="zf-C2H2_4"/>
    <property type="match status" value="1"/>
</dbReference>
<comment type="caution">
    <text evidence="9">The sequence shown here is derived from an EMBL/GenBank/DDBJ whole genome shotgun (WGS) entry which is preliminary data.</text>
</comment>
<dbReference type="InterPro" id="IPR013087">
    <property type="entry name" value="Znf_C2H2_type"/>
</dbReference>
<keyword evidence="4 7" id="KW-0863">Zinc-finger</keyword>
<evidence type="ECO:0000256" key="6">
    <source>
        <dbReference type="ARBA" id="ARBA00023242"/>
    </source>
</evidence>
<dbReference type="SUPFAM" id="SSF57667">
    <property type="entry name" value="beta-beta-alpha zinc fingers"/>
    <property type="match status" value="4"/>
</dbReference>
<keyword evidence="10" id="KW-1185">Reference proteome</keyword>
<feature type="domain" description="C2H2-type" evidence="8">
    <location>
        <begin position="353"/>
        <end position="380"/>
    </location>
</feature>
<organism evidence="9 10">
    <name type="scientific">Periplaneta americana</name>
    <name type="common">American cockroach</name>
    <name type="synonym">Blatta americana</name>
    <dbReference type="NCBI Taxonomy" id="6978"/>
    <lineage>
        <taxon>Eukaryota</taxon>
        <taxon>Metazoa</taxon>
        <taxon>Ecdysozoa</taxon>
        <taxon>Arthropoda</taxon>
        <taxon>Hexapoda</taxon>
        <taxon>Insecta</taxon>
        <taxon>Pterygota</taxon>
        <taxon>Neoptera</taxon>
        <taxon>Polyneoptera</taxon>
        <taxon>Dictyoptera</taxon>
        <taxon>Blattodea</taxon>
        <taxon>Blattoidea</taxon>
        <taxon>Blattidae</taxon>
        <taxon>Blattinae</taxon>
        <taxon>Periplaneta</taxon>
    </lineage>
</organism>
<evidence type="ECO:0000256" key="5">
    <source>
        <dbReference type="ARBA" id="ARBA00022833"/>
    </source>
</evidence>
<gene>
    <name evidence="9" type="ORF">ANN_28011</name>
</gene>
<dbReference type="InterPro" id="IPR036397">
    <property type="entry name" value="RNaseH_sf"/>
</dbReference>
<dbReference type="SMART" id="SM00355">
    <property type="entry name" value="ZnF_C2H2"/>
    <property type="match status" value="7"/>
</dbReference>
<comment type="subcellular location">
    <subcellularLocation>
        <location evidence="1">Nucleus</location>
    </subcellularLocation>
</comment>
<feature type="domain" description="C2H2-type" evidence="8">
    <location>
        <begin position="409"/>
        <end position="436"/>
    </location>
</feature>
<feature type="domain" description="C2H2-type" evidence="8">
    <location>
        <begin position="437"/>
        <end position="464"/>
    </location>
</feature>
<keyword evidence="6" id="KW-0539">Nucleus</keyword>
<dbReference type="Gene3D" id="3.30.420.10">
    <property type="entry name" value="Ribonuclease H-like superfamily/Ribonuclease H"/>
    <property type="match status" value="1"/>
</dbReference>
<evidence type="ECO:0000259" key="8">
    <source>
        <dbReference type="PROSITE" id="PS50157"/>
    </source>
</evidence>
<keyword evidence="5" id="KW-0862">Zinc</keyword>
<dbReference type="Proteomes" id="UP001148838">
    <property type="component" value="Unassembled WGS sequence"/>
</dbReference>
<evidence type="ECO:0000313" key="10">
    <source>
        <dbReference type="Proteomes" id="UP001148838"/>
    </source>
</evidence>
<feature type="domain" description="C2H2-type" evidence="8">
    <location>
        <begin position="493"/>
        <end position="517"/>
    </location>
</feature>
<dbReference type="InterPro" id="IPR036236">
    <property type="entry name" value="Znf_C2H2_sf"/>
</dbReference>
<dbReference type="Pfam" id="PF00096">
    <property type="entry name" value="zf-C2H2"/>
    <property type="match status" value="6"/>
</dbReference>
<sequence>MKGRHMSLLIVIHPSDEDVKPDDPLVLFNRNRLCAGTKFPILPSSSSSLSLIPYPTLTRTLTHTLTLVHDITLHRYTSCTGGVVSTEHGGASVSYPLKTQCTLVHSVAASGYALYLSLLHDGAHGTAPRTLCTFERVLTTTDIQHKWSSHISAICRTQMTESEVEGWIGRGGPIAWPPLSPDLTPLDFFLWGFVKDHVYNTRVDNLQVLRQRIIDTEEAFELDQVEEEIKLKVTTKENEVLTESSLNTDENETPLVNCTNHEHCVSLEHPVKESTTEHQICDQFLTRNNVEADSLKCDFCGIHIVGLQAGHLPQNACTHCSEKPFKCDVCGKCFLKLYYLRVHGRTHTGEKPFICNVCGKLFGYKSHLIVHSRIHTGEKPFKCDVCGKFFRHTSDLTVHARTHSREKPFECNTCGKCFGHTSHLSAHSRIHSGEKPFKCDICGKRFLNSTNLKRHSRTHSGERPFKCHVCGKRSVDSSNLKKHLRTHLSEKPFKCDDCGKRFRHTRALAVHAKTHSG</sequence>
<dbReference type="PANTHER" id="PTHR24394">
    <property type="entry name" value="ZINC FINGER PROTEIN"/>
    <property type="match status" value="1"/>
</dbReference>
<evidence type="ECO:0000256" key="7">
    <source>
        <dbReference type="PROSITE-ProRule" id="PRU00042"/>
    </source>
</evidence>
<accession>A0ABQ8RUL6</accession>
<evidence type="ECO:0000256" key="1">
    <source>
        <dbReference type="ARBA" id="ARBA00004123"/>
    </source>
</evidence>
<proteinExistence type="predicted"/>
<dbReference type="PROSITE" id="PS50157">
    <property type="entry name" value="ZINC_FINGER_C2H2_2"/>
    <property type="match status" value="7"/>
</dbReference>
<protein>
    <recommendedName>
        <fullName evidence="8">C2H2-type domain-containing protein</fullName>
    </recommendedName>
</protein>
<dbReference type="PROSITE" id="PS00028">
    <property type="entry name" value="ZINC_FINGER_C2H2_1"/>
    <property type="match status" value="6"/>
</dbReference>
<dbReference type="PANTHER" id="PTHR24394:SF29">
    <property type="entry name" value="MYONEURIN"/>
    <property type="match status" value="1"/>
</dbReference>
<dbReference type="Gene3D" id="3.30.160.60">
    <property type="entry name" value="Classic Zinc Finger"/>
    <property type="match status" value="7"/>
</dbReference>
<evidence type="ECO:0000313" key="9">
    <source>
        <dbReference type="EMBL" id="KAJ4425396.1"/>
    </source>
</evidence>
<reference evidence="9 10" key="1">
    <citation type="journal article" date="2022" name="Allergy">
        <title>Genome assembly and annotation of Periplaneta americana reveal a comprehensive cockroach allergen profile.</title>
        <authorList>
            <person name="Wang L."/>
            <person name="Xiong Q."/>
            <person name="Saelim N."/>
            <person name="Wang L."/>
            <person name="Nong W."/>
            <person name="Wan A.T."/>
            <person name="Shi M."/>
            <person name="Liu X."/>
            <person name="Cao Q."/>
            <person name="Hui J.H.L."/>
            <person name="Sookrung N."/>
            <person name="Leung T.F."/>
            <person name="Tungtrongchitr A."/>
            <person name="Tsui S.K.W."/>
        </authorList>
    </citation>
    <scope>NUCLEOTIDE SEQUENCE [LARGE SCALE GENOMIC DNA]</scope>
    <source>
        <strain evidence="9">PWHHKU_190912</strain>
    </source>
</reference>
<feature type="domain" description="C2H2-type" evidence="8">
    <location>
        <begin position="381"/>
        <end position="408"/>
    </location>
</feature>
<keyword evidence="3" id="KW-0677">Repeat</keyword>
<evidence type="ECO:0000256" key="4">
    <source>
        <dbReference type="ARBA" id="ARBA00022771"/>
    </source>
</evidence>
<name>A0ABQ8RUL6_PERAM</name>
<feature type="domain" description="C2H2-type" evidence="8">
    <location>
        <begin position="325"/>
        <end position="352"/>
    </location>
</feature>
<evidence type="ECO:0000256" key="2">
    <source>
        <dbReference type="ARBA" id="ARBA00022723"/>
    </source>
</evidence>
<feature type="domain" description="C2H2-type" evidence="8">
    <location>
        <begin position="465"/>
        <end position="492"/>
    </location>
</feature>
<evidence type="ECO:0000256" key="3">
    <source>
        <dbReference type="ARBA" id="ARBA00022737"/>
    </source>
</evidence>
<keyword evidence="2" id="KW-0479">Metal-binding</keyword>